<evidence type="ECO:0000313" key="2">
    <source>
        <dbReference type="Proteomes" id="UP000789702"/>
    </source>
</evidence>
<keyword evidence="2" id="KW-1185">Reference proteome</keyword>
<accession>A0ACA9P7H6</accession>
<dbReference type="EMBL" id="CAJVPU010025358">
    <property type="protein sequence ID" value="CAG8696017.1"/>
    <property type="molecule type" value="Genomic_DNA"/>
</dbReference>
<dbReference type="Proteomes" id="UP000789702">
    <property type="component" value="Unassembled WGS sequence"/>
</dbReference>
<organism evidence="1 2">
    <name type="scientific">Dentiscutata heterogama</name>
    <dbReference type="NCBI Taxonomy" id="1316150"/>
    <lineage>
        <taxon>Eukaryota</taxon>
        <taxon>Fungi</taxon>
        <taxon>Fungi incertae sedis</taxon>
        <taxon>Mucoromycota</taxon>
        <taxon>Glomeromycotina</taxon>
        <taxon>Glomeromycetes</taxon>
        <taxon>Diversisporales</taxon>
        <taxon>Gigasporaceae</taxon>
        <taxon>Dentiscutata</taxon>
    </lineage>
</organism>
<protein>
    <submittedName>
        <fullName evidence="1">12107_t:CDS:1</fullName>
    </submittedName>
</protein>
<name>A0ACA9P7H6_9GLOM</name>
<evidence type="ECO:0000313" key="1">
    <source>
        <dbReference type="EMBL" id="CAG8696017.1"/>
    </source>
</evidence>
<reference evidence="1" key="1">
    <citation type="submission" date="2021-06" db="EMBL/GenBank/DDBJ databases">
        <authorList>
            <person name="Kallberg Y."/>
            <person name="Tangrot J."/>
            <person name="Rosling A."/>
        </authorList>
    </citation>
    <scope>NUCLEOTIDE SEQUENCE</scope>
    <source>
        <strain evidence="1">IL203A</strain>
    </source>
</reference>
<feature type="non-terminal residue" evidence="1">
    <location>
        <position position="1"/>
    </location>
</feature>
<proteinExistence type="predicted"/>
<gene>
    <name evidence="1" type="ORF">DHETER_LOCUS11510</name>
</gene>
<sequence length="439" mass="48567">QIVYPNDPMYTQDITDENTRVTFHPEAIVYAIDIDDVKNTVNCANSLNLTITARSGGHSYEKYGTFGNVVVDVTKLNQIKINDEAKTAVIGAGNRLGPIYYNLSQAGFFIPAGSCPSVGITGHALGGGIGLFARKYGTASDNIESIDIVNANGLLITANANQNEDLFFALRGAGGNNYGIVTSFTFNLHPTPPKVTSIKFEYDISKIQTVFDTINELGLTLPDDITFDVLLDSSTLEIQGVYQGTEDNARNAMKNFISLSKPTSKEFNQESFFESVVRWGFESVDKTINPIHSPNKFKAKSFLVKPPGLSSKGIQSIKKFISQLSEDCPAYALFDLFGGAMNRFAADETAFVHRDILYGIQLVMTLKGDSTTNKKCVDQINNFGVNFQKSFTSNSSYQNYIDRDLDDWQHRYYGSNFPKLVSVKKKFDPDNLFNFPQSI</sequence>
<comment type="caution">
    <text evidence="1">The sequence shown here is derived from an EMBL/GenBank/DDBJ whole genome shotgun (WGS) entry which is preliminary data.</text>
</comment>